<dbReference type="EnsemblPlants" id="LPERR04G07030.1">
    <property type="protein sequence ID" value="LPERR04G07030.1"/>
    <property type="gene ID" value="LPERR04G07030"/>
</dbReference>
<dbReference type="HOGENOM" id="CLU_2444044_0_0_1"/>
<organism evidence="1 2">
    <name type="scientific">Leersia perrieri</name>
    <dbReference type="NCBI Taxonomy" id="77586"/>
    <lineage>
        <taxon>Eukaryota</taxon>
        <taxon>Viridiplantae</taxon>
        <taxon>Streptophyta</taxon>
        <taxon>Embryophyta</taxon>
        <taxon>Tracheophyta</taxon>
        <taxon>Spermatophyta</taxon>
        <taxon>Magnoliopsida</taxon>
        <taxon>Liliopsida</taxon>
        <taxon>Poales</taxon>
        <taxon>Poaceae</taxon>
        <taxon>BOP clade</taxon>
        <taxon>Oryzoideae</taxon>
        <taxon>Oryzeae</taxon>
        <taxon>Oryzinae</taxon>
        <taxon>Leersia</taxon>
    </lineage>
</organism>
<dbReference type="Gramene" id="LPERR04G07030.1">
    <property type="protein sequence ID" value="LPERR04G07030.1"/>
    <property type="gene ID" value="LPERR04G07030"/>
</dbReference>
<keyword evidence="2" id="KW-1185">Reference proteome</keyword>
<reference evidence="1 2" key="1">
    <citation type="submission" date="2012-08" db="EMBL/GenBank/DDBJ databases">
        <title>Oryza genome evolution.</title>
        <authorList>
            <person name="Wing R.A."/>
        </authorList>
    </citation>
    <scope>NUCLEOTIDE SEQUENCE</scope>
</reference>
<evidence type="ECO:0000313" key="1">
    <source>
        <dbReference type="EnsemblPlants" id="LPERR04G07030.1"/>
    </source>
</evidence>
<sequence length="90" mass="10227">MAIPNDLLISEVLARLPFRVPLMARRRVARRHLDLSSSRAERTPSVLVVQTRVDPDHEAAAPEDVISFHRVRPSPGRRHSTVVDVELMQE</sequence>
<evidence type="ECO:0008006" key="3">
    <source>
        <dbReference type="Google" id="ProtNLM"/>
    </source>
</evidence>
<name>A0A0D9W451_9ORYZ</name>
<dbReference type="AlphaFoldDB" id="A0A0D9W451"/>
<evidence type="ECO:0000313" key="2">
    <source>
        <dbReference type="Proteomes" id="UP000032180"/>
    </source>
</evidence>
<reference evidence="1" key="3">
    <citation type="submission" date="2015-04" db="UniProtKB">
        <authorList>
            <consortium name="EnsemblPlants"/>
        </authorList>
    </citation>
    <scope>IDENTIFICATION</scope>
</reference>
<protein>
    <recommendedName>
        <fullName evidence="3">F-box domain-containing protein</fullName>
    </recommendedName>
</protein>
<proteinExistence type="predicted"/>
<accession>A0A0D9W451</accession>
<dbReference type="Proteomes" id="UP000032180">
    <property type="component" value="Chromosome 4"/>
</dbReference>
<reference evidence="2" key="2">
    <citation type="submission" date="2013-12" db="EMBL/GenBank/DDBJ databases">
        <authorList>
            <person name="Yu Y."/>
            <person name="Lee S."/>
            <person name="de Baynast K."/>
            <person name="Wissotski M."/>
            <person name="Liu L."/>
            <person name="Talag J."/>
            <person name="Goicoechea J."/>
            <person name="Angelova A."/>
            <person name="Jetty R."/>
            <person name="Kudrna D."/>
            <person name="Golser W."/>
            <person name="Rivera L."/>
            <person name="Zhang J."/>
            <person name="Wing R."/>
        </authorList>
    </citation>
    <scope>NUCLEOTIDE SEQUENCE</scope>
</reference>